<dbReference type="PANTHER" id="PTHR45632:SF17">
    <property type="entry name" value="KELCH-LIKE PROTEIN 31"/>
    <property type="match status" value="1"/>
</dbReference>
<dbReference type="InterPro" id="IPR017096">
    <property type="entry name" value="BTB-kelch_protein"/>
</dbReference>
<dbReference type="PROSITE" id="PS50097">
    <property type="entry name" value="BTB"/>
    <property type="match status" value="1"/>
</dbReference>
<dbReference type="PANTHER" id="PTHR45632">
    <property type="entry name" value="LD33804P"/>
    <property type="match status" value="1"/>
</dbReference>
<evidence type="ECO:0000256" key="2">
    <source>
        <dbReference type="ARBA" id="ARBA00022441"/>
    </source>
</evidence>
<dbReference type="Proteomes" id="UP000092444">
    <property type="component" value="Unassembled WGS sequence"/>
</dbReference>
<evidence type="ECO:0000313" key="6">
    <source>
        <dbReference type="EnsemblMetazoa" id="GMOY001306-PA"/>
    </source>
</evidence>
<dbReference type="SMART" id="SM00875">
    <property type="entry name" value="BACK"/>
    <property type="match status" value="1"/>
</dbReference>
<dbReference type="Gene3D" id="1.25.40.420">
    <property type="match status" value="1"/>
</dbReference>
<dbReference type="Pfam" id="PF01344">
    <property type="entry name" value="Kelch_1"/>
    <property type="match status" value="3"/>
</dbReference>
<dbReference type="SUPFAM" id="SSF117281">
    <property type="entry name" value="Kelch motif"/>
    <property type="match status" value="2"/>
</dbReference>
<organism evidence="6 7">
    <name type="scientific">Glossina morsitans morsitans</name>
    <name type="common">Savannah tsetse fly</name>
    <dbReference type="NCBI Taxonomy" id="37546"/>
    <lineage>
        <taxon>Eukaryota</taxon>
        <taxon>Metazoa</taxon>
        <taxon>Ecdysozoa</taxon>
        <taxon>Arthropoda</taxon>
        <taxon>Hexapoda</taxon>
        <taxon>Insecta</taxon>
        <taxon>Pterygota</taxon>
        <taxon>Neoptera</taxon>
        <taxon>Endopterygota</taxon>
        <taxon>Diptera</taxon>
        <taxon>Brachycera</taxon>
        <taxon>Muscomorpha</taxon>
        <taxon>Hippoboscoidea</taxon>
        <taxon>Glossinidae</taxon>
        <taxon>Glossina</taxon>
    </lineage>
</organism>
<keyword evidence="7" id="KW-1185">Reference proteome</keyword>
<dbReference type="InterPro" id="IPR015915">
    <property type="entry name" value="Kelch-typ_b-propeller"/>
</dbReference>
<accession>A0A1B0FCM1</accession>
<dbReference type="Pfam" id="PF00651">
    <property type="entry name" value="BTB"/>
    <property type="match status" value="1"/>
</dbReference>
<dbReference type="GO" id="GO:0016567">
    <property type="term" value="P:protein ubiquitination"/>
    <property type="evidence" value="ECO:0007669"/>
    <property type="project" value="UniProtKB-UniPathway"/>
</dbReference>
<dbReference type="Gene3D" id="2.120.10.80">
    <property type="entry name" value="Kelch-type beta propeller"/>
    <property type="match status" value="2"/>
</dbReference>
<dbReference type="VEuPathDB" id="VectorBase:GMOY001306"/>
<dbReference type="EnsemblMetazoa" id="GMOY001306-RA">
    <property type="protein sequence ID" value="GMOY001306-PA"/>
    <property type="gene ID" value="GMOY001306"/>
</dbReference>
<proteinExistence type="predicted"/>
<keyword evidence="2" id="KW-0880">Kelch repeat</keyword>
<dbReference type="InterPro" id="IPR011705">
    <property type="entry name" value="BACK"/>
</dbReference>
<evidence type="ECO:0000256" key="4">
    <source>
        <dbReference type="ARBA" id="ARBA00043912"/>
    </source>
</evidence>
<dbReference type="InterPro" id="IPR011333">
    <property type="entry name" value="SKP1/BTB/POZ_sf"/>
</dbReference>
<dbReference type="SMART" id="SM00612">
    <property type="entry name" value="Kelch"/>
    <property type="match status" value="5"/>
</dbReference>
<dbReference type="GO" id="GO:0003779">
    <property type="term" value="F:actin binding"/>
    <property type="evidence" value="ECO:0007669"/>
    <property type="project" value="UniProtKB-KW"/>
</dbReference>
<evidence type="ECO:0000259" key="5">
    <source>
        <dbReference type="PROSITE" id="PS50097"/>
    </source>
</evidence>
<evidence type="ECO:0000256" key="1">
    <source>
        <dbReference type="ARBA" id="ARBA00013699"/>
    </source>
</evidence>
<dbReference type="STRING" id="37546.A0A1B0FCM1"/>
<comment type="function">
    <text evidence="4">Probable substrate-specific adapter of an E3 ubiquitin-protein ligase complex which mediates the ubiquitination and subsequent proteasomal degradation of target proteins. May have a role in synapse differentiation and growth.</text>
</comment>
<feature type="domain" description="BTB" evidence="5">
    <location>
        <begin position="8"/>
        <end position="91"/>
    </location>
</feature>
<dbReference type="InterPro" id="IPR000210">
    <property type="entry name" value="BTB/POZ_dom"/>
</dbReference>
<dbReference type="PIRSF" id="PIRSF037037">
    <property type="entry name" value="Kelch-like_protein_gigaxonin"/>
    <property type="match status" value="1"/>
</dbReference>
<dbReference type="SMART" id="SM00225">
    <property type="entry name" value="BTB"/>
    <property type="match status" value="1"/>
</dbReference>
<dbReference type="Pfam" id="PF07707">
    <property type="entry name" value="BACK"/>
    <property type="match status" value="1"/>
</dbReference>
<dbReference type="SUPFAM" id="SSF54695">
    <property type="entry name" value="POZ domain"/>
    <property type="match status" value="1"/>
</dbReference>
<dbReference type="UniPathway" id="UPA00143"/>
<name>A0A1B0FCM1_GLOMM</name>
<keyword evidence="3" id="KW-0677">Repeat</keyword>
<dbReference type="FunFam" id="1.25.40.420:FF:000001">
    <property type="entry name" value="Kelch-like family member 12"/>
    <property type="match status" value="1"/>
</dbReference>
<dbReference type="InterPro" id="IPR006652">
    <property type="entry name" value="Kelch_1"/>
</dbReference>
<dbReference type="PhylomeDB" id="A0A1B0FCM1"/>
<evidence type="ECO:0000313" key="7">
    <source>
        <dbReference type="Proteomes" id="UP000092444"/>
    </source>
</evidence>
<dbReference type="GO" id="GO:0005737">
    <property type="term" value="C:cytoplasm"/>
    <property type="evidence" value="ECO:0007669"/>
    <property type="project" value="UniProtKB-ARBA"/>
</dbReference>
<reference evidence="6" key="1">
    <citation type="submission" date="2020-05" db="UniProtKB">
        <authorList>
            <consortium name="EnsemblMetazoa"/>
        </authorList>
    </citation>
    <scope>IDENTIFICATION</scope>
    <source>
        <strain evidence="6">Yale</strain>
    </source>
</reference>
<protein>
    <recommendedName>
        <fullName evidence="1">Kelch-like protein diablo</fullName>
    </recommendedName>
</protein>
<dbReference type="AlphaFoldDB" id="A0A1B0FCM1"/>
<dbReference type="Gene3D" id="3.30.710.10">
    <property type="entry name" value="Potassium Channel Kv1.1, Chain A"/>
    <property type="match status" value="1"/>
</dbReference>
<sequence length="551" mass="63746">MRIDRKLFDFCLNVDGEFIYVHKIALAIASPYFAAMFESESIKEHAKEYFITFIDDVQETSDGFLKLDDAGIIAVKVLVDYVYSGIIMVTEENVESLLSVSNLFQFTWVKEQCEKFLKNNMNSRNCFRIRKFADTHSLKDLYDYSHKYILINFDNLMNEEELLLLPFEQISELIKDDQLSVKSEDNVYEVVINWLKYDLEKRKIHLAELMGYIRFPLLSGWLLRNRVTTETLLKENLTCNQFLIEALTYQLTPMHERECLLDDFRFKNRAKYRSGTLYVFLVGGSSRLVHGMCKVYDVSKSKLTSVSYMNEPRWNNSAISLNTTIYSVGGKCGKSLSTAEYYDLANKKWNYIAPMNNARVDFGICAYNDSIYVVGGEGTMSAERYSPETNKWYLCPDMPEPSDWGTRAALIESRIYSLSHRSDGFTSCVCFDPREKEWNNLNGRAGGPEERFELFPYNGSLFCLTSKDFKRLDIRANKWELMPFMRYERVGFSAALTGGVIYVLGGKNDSEFIKNVECYNFFNNEWTTVDSVKIDSHFGGATAFRGFFNCN</sequence>
<dbReference type="EMBL" id="CCAG010019440">
    <property type="status" value="NOT_ANNOTATED_CDS"/>
    <property type="molecule type" value="Genomic_DNA"/>
</dbReference>
<evidence type="ECO:0000256" key="3">
    <source>
        <dbReference type="ARBA" id="ARBA00022737"/>
    </source>
</evidence>